<dbReference type="PANTHER" id="PTHR46082">
    <property type="entry name" value="ATP/GTP-BINDING PROTEIN-RELATED"/>
    <property type="match status" value="1"/>
</dbReference>
<gene>
    <name evidence="1" type="ORF">ASPCAL01364</name>
</gene>
<dbReference type="AlphaFoldDB" id="A0A0U5C2Q3"/>
<dbReference type="OMA" id="YNAICVE"/>
<keyword evidence="2" id="KW-1185">Reference proteome</keyword>
<organism evidence="1 2">
    <name type="scientific">Aspergillus calidoustus</name>
    <dbReference type="NCBI Taxonomy" id="454130"/>
    <lineage>
        <taxon>Eukaryota</taxon>
        <taxon>Fungi</taxon>
        <taxon>Dikarya</taxon>
        <taxon>Ascomycota</taxon>
        <taxon>Pezizomycotina</taxon>
        <taxon>Eurotiomycetes</taxon>
        <taxon>Eurotiomycetidae</taxon>
        <taxon>Eurotiales</taxon>
        <taxon>Aspergillaceae</taxon>
        <taxon>Aspergillus</taxon>
        <taxon>Aspergillus subgen. Nidulantes</taxon>
    </lineage>
</organism>
<evidence type="ECO:0000313" key="2">
    <source>
        <dbReference type="Proteomes" id="UP000054771"/>
    </source>
</evidence>
<sequence length="462" mass="50616">MVENGSSLAGNDTEGAVIFGYNSEQPWYWPDCGEPSQSLRLVNYWQEKSMASPSHDSGIGQSVSSSVVPDDDRAVCVAKEEHIPQIHSDPILETIPASQIQQIPKQAYTYRATRDYAVAVICALHKELKAVRMLFDETHDSPEVPHSDPNHYVFGGMAKHNVVATCLPDGEYGTNTAADVAANMKRSFPRLRFCLLVGIGGGVPAKHDIRLGDVVVSTPGGASVGVLPYDTIKTLEDGTFQINGYLHPSPRCLRSALSEIQSDPRIGNEPLATYLQQIADSDCQYSHPGEHNDTLFSPDYAHLETPRTETCEGCDSAKVQIRPPRGSSQPQIHYGLVASGNQVMRSATTRDKLGAQYGIMCFEMEAAGIMNILSCLVIRGICDYCDSHKNKHWQKYAAATAAAFAKLLLSRVRSDAEGSQLSSLPTCTSLGFHDQSYGKRRGLPIEKEVLHERPAKRRRANE</sequence>
<dbReference type="InterPro" id="IPR035994">
    <property type="entry name" value="Nucleoside_phosphorylase_sf"/>
</dbReference>
<dbReference type="PANTHER" id="PTHR46082:SF11">
    <property type="entry name" value="AAA+ ATPASE DOMAIN-CONTAINING PROTEIN-RELATED"/>
    <property type="match status" value="1"/>
</dbReference>
<accession>A0A0U5C2Q3</accession>
<name>A0A0U5C2Q3_ASPCI</name>
<dbReference type="SUPFAM" id="SSF53167">
    <property type="entry name" value="Purine and uridine phosphorylases"/>
    <property type="match status" value="1"/>
</dbReference>
<dbReference type="InterPro" id="IPR053137">
    <property type="entry name" value="NLR-like"/>
</dbReference>
<dbReference type="EMBL" id="CDMC01000001">
    <property type="protein sequence ID" value="CEL01786.1"/>
    <property type="molecule type" value="Genomic_DNA"/>
</dbReference>
<dbReference type="Gene3D" id="3.40.50.1580">
    <property type="entry name" value="Nucleoside phosphorylase domain"/>
    <property type="match status" value="1"/>
</dbReference>
<proteinExistence type="predicted"/>
<dbReference type="STRING" id="454130.A0A0U5C2Q3"/>
<dbReference type="GO" id="GO:0009116">
    <property type="term" value="P:nucleoside metabolic process"/>
    <property type="evidence" value="ECO:0007669"/>
    <property type="project" value="InterPro"/>
</dbReference>
<evidence type="ECO:0000313" key="1">
    <source>
        <dbReference type="EMBL" id="CEL01786.1"/>
    </source>
</evidence>
<dbReference type="Proteomes" id="UP000054771">
    <property type="component" value="Unassembled WGS sequence"/>
</dbReference>
<protein>
    <submittedName>
        <fullName evidence="1">Uncharacterized protein</fullName>
    </submittedName>
</protein>
<reference evidence="2" key="1">
    <citation type="journal article" date="2016" name="Genome Announc.">
        <title>Draft genome sequences of fungus Aspergillus calidoustus.</title>
        <authorList>
            <person name="Horn F."/>
            <person name="Linde J."/>
            <person name="Mattern D.J."/>
            <person name="Walther G."/>
            <person name="Guthke R."/>
            <person name="Scherlach K."/>
            <person name="Martin K."/>
            <person name="Brakhage A.A."/>
            <person name="Petzke L."/>
            <person name="Valiante V."/>
        </authorList>
    </citation>
    <scope>NUCLEOTIDE SEQUENCE [LARGE SCALE GENOMIC DNA]</scope>
    <source>
        <strain evidence="2">SF006504</strain>
    </source>
</reference>
<dbReference type="GO" id="GO:0003824">
    <property type="term" value="F:catalytic activity"/>
    <property type="evidence" value="ECO:0007669"/>
    <property type="project" value="InterPro"/>
</dbReference>
<dbReference type="OrthoDB" id="1577640at2759"/>